<keyword evidence="8" id="KW-0809">Transit peptide</keyword>
<reference evidence="15" key="1">
    <citation type="submission" date="2022-05" db="EMBL/GenBank/DDBJ databases">
        <title>The Musa troglodytarum L. genome provides insights into the mechanism of non-climacteric behaviour and enrichment of carotenoids.</title>
        <authorList>
            <person name="Wang J."/>
        </authorList>
    </citation>
    <scope>NUCLEOTIDE SEQUENCE</scope>
    <source>
        <tissue evidence="15">Leaf</tissue>
    </source>
</reference>
<evidence type="ECO:0000256" key="7">
    <source>
        <dbReference type="ARBA" id="ARBA00022842"/>
    </source>
</evidence>
<dbReference type="FunFam" id="1.20.58.340:FF:000013">
    <property type="entry name" value="Magnesium transporter MRS2-11, chloroplastic"/>
    <property type="match status" value="1"/>
</dbReference>
<evidence type="ECO:0000256" key="14">
    <source>
        <dbReference type="SAM" id="MobiDB-lite"/>
    </source>
</evidence>
<dbReference type="Proteomes" id="UP001055439">
    <property type="component" value="Chromosome 8"/>
</dbReference>
<evidence type="ECO:0000256" key="12">
    <source>
        <dbReference type="ARBA" id="ARBA00054850"/>
    </source>
</evidence>
<keyword evidence="6 15" id="KW-0812">Transmembrane</keyword>
<protein>
    <recommendedName>
        <fullName evidence="13">Magnesium transporter</fullName>
    </recommendedName>
</protein>
<evidence type="ECO:0000256" key="4">
    <source>
        <dbReference type="ARBA" id="ARBA00022528"/>
    </source>
</evidence>
<evidence type="ECO:0000256" key="9">
    <source>
        <dbReference type="ARBA" id="ARBA00022989"/>
    </source>
</evidence>
<feature type="region of interest" description="Disordered" evidence="14">
    <location>
        <begin position="20"/>
        <end position="60"/>
    </location>
</feature>
<comment type="subcellular location">
    <subcellularLocation>
        <location evidence="13">Membrane</location>
        <topology evidence="13">Multi-pass membrane protein</topology>
    </subcellularLocation>
    <subcellularLocation>
        <location evidence="1">Plastid</location>
        <location evidence="1">Chloroplast membrane</location>
        <topology evidence="1">Multi-pass membrane protein</topology>
    </subcellularLocation>
</comment>
<evidence type="ECO:0000256" key="1">
    <source>
        <dbReference type="ARBA" id="ARBA00004508"/>
    </source>
</evidence>
<organism evidence="15 16">
    <name type="scientific">Musa troglodytarum</name>
    <name type="common">fe'i banana</name>
    <dbReference type="NCBI Taxonomy" id="320322"/>
    <lineage>
        <taxon>Eukaryota</taxon>
        <taxon>Viridiplantae</taxon>
        <taxon>Streptophyta</taxon>
        <taxon>Embryophyta</taxon>
        <taxon>Tracheophyta</taxon>
        <taxon>Spermatophyta</taxon>
        <taxon>Magnoliopsida</taxon>
        <taxon>Liliopsida</taxon>
        <taxon>Zingiberales</taxon>
        <taxon>Musaceae</taxon>
        <taxon>Musa</taxon>
    </lineage>
</organism>
<evidence type="ECO:0000313" key="16">
    <source>
        <dbReference type="Proteomes" id="UP001055439"/>
    </source>
</evidence>
<evidence type="ECO:0000256" key="8">
    <source>
        <dbReference type="ARBA" id="ARBA00022946"/>
    </source>
</evidence>
<keyword evidence="10 13" id="KW-0406">Ion transport</keyword>
<keyword evidence="3 13" id="KW-0813">Transport</keyword>
<evidence type="ECO:0000256" key="13">
    <source>
        <dbReference type="RuleBase" id="RU366041"/>
    </source>
</evidence>
<sequence length="655" mass="72518">MEFPTRSRNVVFAVAGAQKESMGRSEAENINPAEEESREGMDLLSHARPRNLQSREEEVEAESRRVQDGFFFPFSCVLLTSMAVAASSSSSSSSLIILFLDLPRLLRQNHRSASQSPLLCPPAKNPSRSARRTKLLVPAAAFSPLLPSLRRKLTPPPSRSLADDRSGDDGAAVVEYVADVVDNGSIRAVGIGARPGSPRPQRNAGSADSISLGIKEPVYEVIEVKSDGTMYMKKINRRQLLKSSGLRPRDIRSVDPSLWLMNSMPSLLVREQAILLNLGTLRAIAMHECVLIFDYNCKGGKAFLKSLLPRLNPRNMNVGCAMPFALEVVEAALLSRIQRLEQKLMEVEPRVASLLEVLPNRLTADVLEQLRLSKQTLVELGSKAGAVKQMLLDLLEDPHEIRRICIMGRNCTVRHGTNYMECSIPLDKQIAQEEEEEIEMLLENYLQRCESCHGQAERLLDSAKEMEDSIAVNLSSRRLEVSRVELFLQVGAFCVSVGALVAGIFGMNLKSYLEEKVVAETHVTGLCMEAEEFMCRDLECIYTVTCSLVTRANSSDEALEIAKLISAKFVQQPTDRPVLQLKIMAKDSFAFLTSFSTFNECKNEAKEEPVRAVIDFVKLPDIFQHNVANGISTTQTNNPPKGLQGMQGLAVRTVL</sequence>
<evidence type="ECO:0000256" key="6">
    <source>
        <dbReference type="ARBA" id="ARBA00022692"/>
    </source>
</evidence>
<dbReference type="EMBL" id="CP097510">
    <property type="protein sequence ID" value="URE22523.1"/>
    <property type="molecule type" value="Genomic_DNA"/>
</dbReference>
<evidence type="ECO:0000256" key="5">
    <source>
        <dbReference type="ARBA" id="ARBA00022640"/>
    </source>
</evidence>
<evidence type="ECO:0000313" key="15">
    <source>
        <dbReference type="EMBL" id="URE22523.1"/>
    </source>
</evidence>
<comment type="similarity">
    <text evidence="2 13">Belongs to the CorA metal ion transporter (MIT) (TC 1.A.35.5) family.</text>
</comment>
<dbReference type="OrthoDB" id="10251508at2759"/>
<dbReference type="CDD" id="cd12823">
    <property type="entry name" value="Mrs2_Mfm1p-like"/>
    <property type="match status" value="1"/>
</dbReference>
<keyword evidence="5" id="KW-0934">Plastid</keyword>
<keyword evidence="7 13" id="KW-0460">Magnesium</keyword>
<proteinExistence type="inferred from homology"/>
<dbReference type="PANTHER" id="PTHR13890">
    <property type="entry name" value="RNA SPLICING PROTEIN MRS2, MITOCHONDRIAL"/>
    <property type="match status" value="1"/>
</dbReference>
<dbReference type="Gene3D" id="1.20.58.340">
    <property type="entry name" value="Magnesium transport protein CorA, transmembrane region"/>
    <property type="match status" value="1"/>
</dbReference>
<evidence type="ECO:0000256" key="3">
    <source>
        <dbReference type="ARBA" id="ARBA00022448"/>
    </source>
</evidence>
<dbReference type="PANTHER" id="PTHR13890:SF0">
    <property type="entry name" value="MAGNESIUM TRANSPORTER MRS2 HOMOLOG, MITOCHONDRIAL"/>
    <property type="match status" value="1"/>
</dbReference>
<dbReference type="GO" id="GO:0031969">
    <property type="term" value="C:chloroplast membrane"/>
    <property type="evidence" value="ECO:0007669"/>
    <property type="project" value="UniProtKB-SubCell"/>
</dbReference>
<accession>A0A9E7KIX5</accession>
<gene>
    <name evidence="15" type="ORF">MUK42_35204</name>
</gene>
<dbReference type="InterPro" id="IPR039204">
    <property type="entry name" value="MRS2-like"/>
</dbReference>
<keyword evidence="16" id="KW-1185">Reference proteome</keyword>
<comment type="function">
    <text evidence="12">Magnesium transporter that may mediate the influx of magnesium in chloroplast.</text>
</comment>
<keyword evidence="11" id="KW-0472">Membrane</keyword>
<dbReference type="Gene3D" id="2.40.128.330">
    <property type="match status" value="1"/>
</dbReference>
<keyword evidence="4" id="KW-0150">Chloroplast</keyword>
<evidence type="ECO:0000256" key="11">
    <source>
        <dbReference type="ARBA" id="ARBA00023136"/>
    </source>
</evidence>
<feature type="region of interest" description="Disordered" evidence="14">
    <location>
        <begin position="148"/>
        <end position="167"/>
    </location>
</feature>
<dbReference type="AlphaFoldDB" id="A0A9E7KIX5"/>
<keyword evidence="9" id="KW-1133">Transmembrane helix</keyword>
<dbReference type="Pfam" id="PF22099">
    <property type="entry name" value="MRS2-like"/>
    <property type="match status" value="1"/>
</dbReference>
<name>A0A9E7KIX5_9LILI</name>
<dbReference type="GO" id="GO:0015095">
    <property type="term" value="F:magnesium ion transmembrane transporter activity"/>
    <property type="evidence" value="ECO:0007669"/>
    <property type="project" value="TreeGrafter"/>
</dbReference>
<evidence type="ECO:0000256" key="2">
    <source>
        <dbReference type="ARBA" id="ARBA00007535"/>
    </source>
</evidence>
<evidence type="ECO:0000256" key="10">
    <source>
        <dbReference type="ARBA" id="ARBA00023065"/>
    </source>
</evidence>
<dbReference type="FunFam" id="2.40.128.330:FF:000004">
    <property type="entry name" value="Magnesium transporter MRS2-11, chloroplastic"/>
    <property type="match status" value="1"/>
</dbReference>